<dbReference type="AlphaFoldDB" id="A0A4C1WU59"/>
<reference evidence="2 3" key="1">
    <citation type="journal article" date="2019" name="Commun. Biol.">
        <title>The bagworm genome reveals a unique fibroin gene that provides high tensile strength.</title>
        <authorList>
            <person name="Kono N."/>
            <person name="Nakamura H."/>
            <person name="Ohtoshi R."/>
            <person name="Tomita M."/>
            <person name="Numata K."/>
            <person name="Arakawa K."/>
        </authorList>
    </citation>
    <scope>NUCLEOTIDE SEQUENCE [LARGE SCALE GENOMIC DNA]</scope>
</reference>
<comment type="caution">
    <text evidence="2">The sequence shown here is derived from an EMBL/GenBank/DDBJ whole genome shotgun (WGS) entry which is preliminary data.</text>
</comment>
<accession>A0A4C1WU59</accession>
<dbReference type="EMBL" id="BGZK01000632">
    <property type="protein sequence ID" value="GBP53729.1"/>
    <property type="molecule type" value="Genomic_DNA"/>
</dbReference>
<sequence length="301" mass="32903">MMIAQAINATLPYRECRAQPFAPVVSWSHFGEQPVTACGPSYTKRAPQNLSLGRCNAVLLVLIAHCGDPPVRFPPALRPRPPKTNTFRLHKWSGEITGLFSFEIAPASRDACQMSREPCAQFICARAPRTLRTHGALDESLITRVFTFHLAARRGGPHPGAGVHTGPGARTTVRLHYSGGTHRLNYWTPAAGHTNRTPGRRRGVEPPAACSPDGGRRRPVCGRHSRASIPLRLSTLRAIPGPPIADKFLSIRYRSMWDLKMPRTYLSAVQNPRGNTSALTALALDRIFGEEESGLIDGKVG</sequence>
<dbReference type="Proteomes" id="UP000299102">
    <property type="component" value="Unassembled WGS sequence"/>
</dbReference>
<gene>
    <name evidence="2" type="ORF">EVAR_39883_1</name>
</gene>
<evidence type="ECO:0000313" key="3">
    <source>
        <dbReference type="Proteomes" id="UP000299102"/>
    </source>
</evidence>
<keyword evidence="3" id="KW-1185">Reference proteome</keyword>
<proteinExistence type="predicted"/>
<protein>
    <submittedName>
        <fullName evidence="2">Uncharacterized protein</fullName>
    </submittedName>
</protein>
<evidence type="ECO:0000256" key="1">
    <source>
        <dbReference type="SAM" id="MobiDB-lite"/>
    </source>
</evidence>
<organism evidence="2 3">
    <name type="scientific">Eumeta variegata</name>
    <name type="common">Bagworm moth</name>
    <name type="synonym">Eumeta japonica</name>
    <dbReference type="NCBI Taxonomy" id="151549"/>
    <lineage>
        <taxon>Eukaryota</taxon>
        <taxon>Metazoa</taxon>
        <taxon>Ecdysozoa</taxon>
        <taxon>Arthropoda</taxon>
        <taxon>Hexapoda</taxon>
        <taxon>Insecta</taxon>
        <taxon>Pterygota</taxon>
        <taxon>Neoptera</taxon>
        <taxon>Endopterygota</taxon>
        <taxon>Lepidoptera</taxon>
        <taxon>Glossata</taxon>
        <taxon>Ditrysia</taxon>
        <taxon>Tineoidea</taxon>
        <taxon>Psychidae</taxon>
        <taxon>Oiketicinae</taxon>
        <taxon>Eumeta</taxon>
    </lineage>
</organism>
<evidence type="ECO:0000313" key="2">
    <source>
        <dbReference type="EMBL" id="GBP53729.1"/>
    </source>
</evidence>
<name>A0A4C1WU59_EUMVA</name>
<feature type="region of interest" description="Disordered" evidence="1">
    <location>
        <begin position="190"/>
        <end position="222"/>
    </location>
</feature>